<evidence type="ECO:0000256" key="1">
    <source>
        <dbReference type="ARBA" id="ARBA00012528"/>
    </source>
</evidence>
<feature type="domain" description="Response regulatory" evidence="4">
    <location>
        <begin position="16"/>
        <end position="131"/>
    </location>
</feature>
<dbReference type="SMART" id="SM00267">
    <property type="entry name" value="GGDEF"/>
    <property type="match status" value="1"/>
</dbReference>
<reference evidence="6 7" key="1">
    <citation type="submission" date="2023-07" db="EMBL/GenBank/DDBJ databases">
        <title>Novel Shewanella species isolated from Baltic Sea sediments.</title>
        <authorList>
            <person name="Martin-Rodriguez A.J."/>
        </authorList>
    </citation>
    <scope>NUCLEOTIDE SEQUENCE [LARGE SCALE GENOMIC DNA]</scope>
    <source>
        <strain evidence="6 7">SP2S1-2</strain>
    </source>
</reference>
<dbReference type="NCBIfam" id="TIGR00254">
    <property type="entry name" value="GGDEF"/>
    <property type="match status" value="1"/>
</dbReference>
<dbReference type="PROSITE" id="PS50887">
    <property type="entry name" value="GGDEF"/>
    <property type="match status" value="1"/>
</dbReference>
<dbReference type="SMART" id="SM00448">
    <property type="entry name" value="REC"/>
    <property type="match status" value="1"/>
</dbReference>
<dbReference type="Pfam" id="PF00072">
    <property type="entry name" value="Response_reg"/>
    <property type="match status" value="1"/>
</dbReference>
<name>A0ABU3FVF7_9GAMM</name>
<organism evidence="6 7">
    <name type="scientific">Shewanella scandinavica</name>
    <dbReference type="NCBI Taxonomy" id="3063538"/>
    <lineage>
        <taxon>Bacteria</taxon>
        <taxon>Pseudomonadati</taxon>
        <taxon>Pseudomonadota</taxon>
        <taxon>Gammaproteobacteria</taxon>
        <taxon>Alteromonadales</taxon>
        <taxon>Shewanellaceae</taxon>
        <taxon>Shewanella</taxon>
    </lineage>
</organism>
<keyword evidence="3" id="KW-0597">Phosphoprotein</keyword>
<keyword evidence="7" id="KW-1185">Reference proteome</keyword>
<dbReference type="SUPFAM" id="SSF52172">
    <property type="entry name" value="CheY-like"/>
    <property type="match status" value="1"/>
</dbReference>
<keyword evidence="6" id="KW-0548">Nucleotidyltransferase</keyword>
<dbReference type="Gene3D" id="3.30.70.270">
    <property type="match status" value="1"/>
</dbReference>
<dbReference type="InterPro" id="IPR011006">
    <property type="entry name" value="CheY-like_superfamily"/>
</dbReference>
<dbReference type="InterPro" id="IPR001789">
    <property type="entry name" value="Sig_transdc_resp-reg_receiver"/>
</dbReference>
<evidence type="ECO:0000259" key="4">
    <source>
        <dbReference type="PROSITE" id="PS50110"/>
    </source>
</evidence>
<dbReference type="PANTHER" id="PTHR45138:SF9">
    <property type="entry name" value="DIGUANYLATE CYCLASE DGCM-RELATED"/>
    <property type="match status" value="1"/>
</dbReference>
<dbReference type="GO" id="GO:0052621">
    <property type="term" value="F:diguanylate cyclase activity"/>
    <property type="evidence" value="ECO:0007669"/>
    <property type="project" value="UniProtKB-EC"/>
</dbReference>
<dbReference type="Pfam" id="PF00990">
    <property type="entry name" value="GGDEF"/>
    <property type="match status" value="1"/>
</dbReference>
<dbReference type="Proteomes" id="UP001249505">
    <property type="component" value="Unassembled WGS sequence"/>
</dbReference>
<evidence type="ECO:0000313" key="7">
    <source>
        <dbReference type="Proteomes" id="UP001249505"/>
    </source>
</evidence>
<evidence type="ECO:0000259" key="5">
    <source>
        <dbReference type="PROSITE" id="PS50887"/>
    </source>
</evidence>
<feature type="modified residue" description="4-aspartylphosphate" evidence="3">
    <location>
        <position position="64"/>
    </location>
</feature>
<proteinExistence type="predicted"/>
<dbReference type="Gene3D" id="3.40.50.2300">
    <property type="match status" value="1"/>
</dbReference>
<evidence type="ECO:0000256" key="2">
    <source>
        <dbReference type="ARBA" id="ARBA00034247"/>
    </source>
</evidence>
<comment type="caution">
    <text evidence="6">The sequence shown here is derived from an EMBL/GenBank/DDBJ whole genome shotgun (WGS) entry which is preliminary data.</text>
</comment>
<gene>
    <name evidence="6" type="ORF">Q4Q50_03370</name>
</gene>
<dbReference type="InterPro" id="IPR029787">
    <property type="entry name" value="Nucleotide_cyclase"/>
</dbReference>
<dbReference type="EC" id="2.7.7.65" evidence="1"/>
<sequence length="310" mass="34709">MHLAELIARPQSEKGKILIVDDQPLNIKILHQLFNEEYELFMATNGEQAIAICQKVQPDLVLLDIEMPGMSGFDVCQHLKADPETATIGVIFVTAHFDEVQEVKGFQLGAVDFIHKPINPIITTARVKNQFTLKRQSDLLHSIALLDSLTGVANRRQFEQRLPEIWKHCCRNELALSVVMLDVDFFKRFNDRYGHQEGDQCLRQVAKAISDALQRATDFVARYGGEEFICILPETKLAGAIHTAQKIVNAVQALHLEHLESSFQEVTISAGVASVLPKSDLTWQTLIETADQQLYLAKESGRNQVVGLGL</sequence>
<evidence type="ECO:0000313" key="6">
    <source>
        <dbReference type="EMBL" id="MDT3279334.1"/>
    </source>
</evidence>
<dbReference type="InterPro" id="IPR000160">
    <property type="entry name" value="GGDEF_dom"/>
</dbReference>
<dbReference type="InterPro" id="IPR050469">
    <property type="entry name" value="Diguanylate_Cyclase"/>
</dbReference>
<dbReference type="CDD" id="cd01949">
    <property type="entry name" value="GGDEF"/>
    <property type="match status" value="1"/>
</dbReference>
<dbReference type="SUPFAM" id="SSF55073">
    <property type="entry name" value="Nucleotide cyclase"/>
    <property type="match status" value="1"/>
</dbReference>
<feature type="domain" description="GGDEF" evidence="5">
    <location>
        <begin position="174"/>
        <end position="310"/>
    </location>
</feature>
<protein>
    <recommendedName>
        <fullName evidence="1">diguanylate cyclase</fullName>
        <ecNumber evidence="1">2.7.7.65</ecNumber>
    </recommendedName>
</protein>
<evidence type="ECO:0000256" key="3">
    <source>
        <dbReference type="PROSITE-ProRule" id="PRU00169"/>
    </source>
</evidence>
<dbReference type="RefSeq" id="WP_259574041.1">
    <property type="nucleotide sequence ID" value="NZ_JAUOES010000003.1"/>
</dbReference>
<comment type="catalytic activity">
    <reaction evidence="2">
        <text>2 GTP = 3',3'-c-di-GMP + 2 diphosphate</text>
        <dbReference type="Rhea" id="RHEA:24898"/>
        <dbReference type="ChEBI" id="CHEBI:33019"/>
        <dbReference type="ChEBI" id="CHEBI:37565"/>
        <dbReference type="ChEBI" id="CHEBI:58805"/>
        <dbReference type="EC" id="2.7.7.65"/>
    </reaction>
</comment>
<keyword evidence="6" id="KW-0808">Transferase</keyword>
<dbReference type="PANTHER" id="PTHR45138">
    <property type="entry name" value="REGULATORY COMPONENTS OF SENSORY TRANSDUCTION SYSTEM"/>
    <property type="match status" value="1"/>
</dbReference>
<dbReference type="EMBL" id="JAUOES010000003">
    <property type="protein sequence ID" value="MDT3279334.1"/>
    <property type="molecule type" value="Genomic_DNA"/>
</dbReference>
<accession>A0ABU3FVF7</accession>
<dbReference type="PROSITE" id="PS50110">
    <property type="entry name" value="RESPONSE_REGULATORY"/>
    <property type="match status" value="1"/>
</dbReference>
<dbReference type="InterPro" id="IPR043128">
    <property type="entry name" value="Rev_trsase/Diguanyl_cyclase"/>
</dbReference>